<evidence type="ECO:0000313" key="2">
    <source>
        <dbReference type="Proteomes" id="UP001054902"/>
    </source>
</evidence>
<keyword evidence="2" id="KW-1185">Reference proteome</keyword>
<organism evidence="1 2">
    <name type="scientific">Chaetoceros tenuissimus</name>
    <dbReference type="NCBI Taxonomy" id="426638"/>
    <lineage>
        <taxon>Eukaryota</taxon>
        <taxon>Sar</taxon>
        <taxon>Stramenopiles</taxon>
        <taxon>Ochrophyta</taxon>
        <taxon>Bacillariophyta</taxon>
        <taxon>Coscinodiscophyceae</taxon>
        <taxon>Chaetocerotophycidae</taxon>
        <taxon>Chaetocerotales</taxon>
        <taxon>Chaetocerotaceae</taxon>
        <taxon>Chaetoceros</taxon>
    </lineage>
</organism>
<comment type="caution">
    <text evidence="1">The sequence shown here is derived from an EMBL/GenBank/DDBJ whole genome shotgun (WGS) entry which is preliminary data.</text>
</comment>
<dbReference type="Proteomes" id="UP001054902">
    <property type="component" value="Unassembled WGS sequence"/>
</dbReference>
<evidence type="ECO:0000313" key="1">
    <source>
        <dbReference type="EMBL" id="GFH55641.1"/>
    </source>
</evidence>
<gene>
    <name evidence="1" type="ORF">CTEN210_12117</name>
</gene>
<dbReference type="EMBL" id="BLLK01000051">
    <property type="protein sequence ID" value="GFH55641.1"/>
    <property type="molecule type" value="Genomic_DNA"/>
</dbReference>
<name>A0AAD3D2K8_9STRA</name>
<dbReference type="AlphaFoldDB" id="A0AAD3D2K8"/>
<protein>
    <submittedName>
        <fullName evidence="1">Uncharacterized protein</fullName>
    </submittedName>
</protein>
<sequence length="403" mass="45183">MSTTVEPLPESAPNVSRRLSVSFSKEISTEITDDLAAEFEDFEDDPVPTTEGMAVEKGSISDKISEKSIYYKGIVITTIAVTKVENGKVRFNEHNGNNLKGVFLKDICMISNPNKVPIGKRDFEATLVEPKEARAIIKRGYGNENSEYDKEEDAIPLFIFHGFKNEPSFCLAYPYHNFKAHMKYYPVPVLCAQEAKAKGMFTGYLDDQKSISKSAGDALSALVGAIPDHFFPKKSLLLDSMGNYDVFNGACANGTPEIEFENIYMVAADLPCDIFNKKPSESYLCRKTVSGNKAIKADNFWGMLKKDEHGNPVGKVYITHNDNDILNQESRLGKKGAGWVDGWCGNYYSSDAIREEFRLYIENIDVNDNEIIIEPDGQHVYNLEPWMIDIYEATATGGYLYYE</sequence>
<reference evidence="1 2" key="1">
    <citation type="journal article" date="2021" name="Sci. Rep.">
        <title>The genome of the diatom Chaetoceros tenuissimus carries an ancient integrated fragment of an extant virus.</title>
        <authorList>
            <person name="Hongo Y."/>
            <person name="Kimura K."/>
            <person name="Takaki Y."/>
            <person name="Yoshida Y."/>
            <person name="Baba S."/>
            <person name="Kobayashi G."/>
            <person name="Nagasaki K."/>
            <person name="Hano T."/>
            <person name="Tomaru Y."/>
        </authorList>
    </citation>
    <scope>NUCLEOTIDE SEQUENCE [LARGE SCALE GENOMIC DNA]</scope>
    <source>
        <strain evidence="1 2">NIES-3715</strain>
    </source>
</reference>
<proteinExistence type="predicted"/>
<accession>A0AAD3D2K8</accession>